<evidence type="ECO:0000313" key="3">
    <source>
        <dbReference type="Proteomes" id="UP000188318"/>
    </source>
</evidence>
<dbReference type="OrthoDB" id="8062037at2759"/>
<gene>
    <name evidence="2" type="ORF">ASPCADRAFT_211505</name>
</gene>
<evidence type="ECO:0000313" key="2">
    <source>
        <dbReference type="EMBL" id="OOF91224.1"/>
    </source>
</evidence>
<keyword evidence="3" id="KW-1185">Reference proteome</keyword>
<dbReference type="Gene3D" id="3.30.40.10">
    <property type="entry name" value="Zinc/RING finger domain, C3HC4 (zinc finger)"/>
    <property type="match status" value="1"/>
</dbReference>
<dbReference type="InterPro" id="IPR039903">
    <property type="entry name" value="Zswim2"/>
</dbReference>
<organism evidence="2 3">
    <name type="scientific">Aspergillus carbonarius (strain ITEM 5010)</name>
    <dbReference type="NCBI Taxonomy" id="602072"/>
    <lineage>
        <taxon>Eukaryota</taxon>
        <taxon>Fungi</taxon>
        <taxon>Dikarya</taxon>
        <taxon>Ascomycota</taxon>
        <taxon>Pezizomycotina</taxon>
        <taxon>Eurotiomycetes</taxon>
        <taxon>Eurotiomycetidae</taxon>
        <taxon>Eurotiales</taxon>
        <taxon>Aspergillaceae</taxon>
        <taxon>Aspergillus</taxon>
        <taxon>Aspergillus subgen. Circumdati</taxon>
    </lineage>
</organism>
<dbReference type="OMA" id="TCRNYWI"/>
<dbReference type="VEuPathDB" id="FungiDB:ASPCADRAFT_211505"/>
<proteinExistence type="predicted"/>
<feature type="compositionally biased region" description="Low complexity" evidence="1">
    <location>
        <begin position="232"/>
        <end position="242"/>
    </location>
</feature>
<reference evidence="3" key="1">
    <citation type="journal article" date="2017" name="Genome Biol.">
        <title>Comparative genomics reveals high biological diversity and specific adaptations in the industrially and medically important fungal genus Aspergillus.</title>
        <authorList>
            <person name="de Vries R.P."/>
            <person name="Riley R."/>
            <person name="Wiebenga A."/>
            <person name="Aguilar-Osorio G."/>
            <person name="Amillis S."/>
            <person name="Uchima C.A."/>
            <person name="Anderluh G."/>
            <person name="Asadollahi M."/>
            <person name="Askin M."/>
            <person name="Barry K."/>
            <person name="Battaglia E."/>
            <person name="Bayram O."/>
            <person name="Benocci T."/>
            <person name="Braus-Stromeyer S.A."/>
            <person name="Caldana C."/>
            <person name="Canovas D."/>
            <person name="Cerqueira G.C."/>
            <person name="Chen F."/>
            <person name="Chen W."/>
            <person name="Choi C."/>
            <person name="Clum A."/>
            <person name="Dos Santos R.A."/>
            <person name="Damasio A.R."/>
            <person name="Diallinas G."/>
            <person name="Emri T."/>
            <person name="Fekete E."/>
            <person name="Flipphi M."/>
            <person name="Freyberg S."/>
            <person name="Gallo A."/>
            <person name="Gournas C."/>
            <person name="Habgood R."/>
            <person name="Hainaut M."/>
            <person name="Harispe M.L."/>
            <person name="Henrissat B."/>
            <person name="Hilden K.S."/>
            <person name="Hope R."/>
            <person name="Hossain A."/>
            <person name="Karabika E."/>
            <person name="Karaffa L."/>
            <person name="Karanyi Z."/>
            <person name="Krasevec N."/>
            <person name="Kuo A."/>
            <person name="Kusch H."/>
            <person name="LaButti K."/>
            <person name="Lagendijk E.L."/>
            <person name="Lapidus A."/>
            <person name="Levasseur A."/>
            <person name="Lindquist E."/>
            <person name="Lipzen A."/>
            <person name="Logrieco A.F."/>
            <person name="MacCabe A."/>
            <person name="Maekelae M.R."/>
            <person name="Malavazi I."/>
            <person name="Melin P."/>
            <person name="Meyer V."/>
            <person name="Mielnichuk N."/>
            <person name="Miskei M."/>
            <person name="Molnar A.P."/>
            <person name="Mule G."/>
            <person name="Ngan C.Y."/>
            <person name="Orejas M."/>
            <person name="Orosz E."/>
            <person name="Ouedraogo J.P."/>
            <person name="Overkamp K.M."/>
            <person name="Park H.-S."/>
            <person name="Perrone G."/>
            <person name="Piumi F."/>
            <person name="Punt P.J."/>
            <person name="Ram A.F."/>
            <person name="Ramon A."/>
            <person name="Rauscher S."/>
            <person name="Record E."/>
            <person name="Riano-Pachon D.M."/>
            <person name="Robert V."/>
            <person name="Roehrig J."/>
            <person name="Ruller R."/>
            <person name="Salamov A."/>
            <person name="Salih N.S."/>
            <person name="Samson R.A."/>
            <person name="Sandor E."/>
            <person name="Sanguinetti M."/>
            <person name="Schuetze T."/>
            <person name="Sepcic K."/>
            <person name="Shelest E."/>
            <person name="Sherlock G."/>
            <person name="Sophianopoulou V."/>
            <person name="Squina F.M."/>
            <person name="Sun H."/>
            <person name="Susca A."/>
            <person name="Todd R.B."/>
            <person name="Tsang A."/>
            <person name="Unkles S.E."/>
            <person name="van de Wiele N."/>
            <person name="van Rossen-Uffink D."/>
            <person name="Oliveira J.V."/>
            <person name="Vesth T.C."/>
            <person name="Visser J."/>
            <person name="Yu J.-H."/>
            <person name="Zhou M."/>
            <person name="Andersen M.R."/>
            <person name="Archer D.B."/>
            <person name="Baker S.E."/>
            <person name="Benoit I."/>
            <person name="Brakhage A.A."/>
            <person name="Braus G.H."/>
            <person name="Fischer R."/>
            <person name="Frisvad J.C."/>
            <person name="Goldman G.H."/>
            <person name="Houbraken J."/>
            <person name="Oakley B."/>
            <person name="Pocsi I."/>
            <person name="Scazzocchio C."/>
            <person name="Seiboth B."/>
            <person name="vanKuyk P.A."/>
            <person name="Wortman J."/>
            <person name="Dyer P.S."/>
            <person name="Grigoriev I.V."/>
        </authorList>
    </citation>
    <scope>NUCLEOTIDE SEQUENCE [LARGE SCALE GENOMIC DNA]</scope>
    <source>
        <strain evidence="3">ITEM 5010</strain>
    </source>
</reference>
<dbReference type="PANTHER" id="PTHR21540:SF0">
    <property type="entry name" value="PHD FAMILY PROTEIN"/>
    <property type="match status" value="1"/>
</dbReference>
<protein>
    <recommendedName>
        <fullName evidence="4">Anaphase-promoting complex subunit 11 RING-H2 finger domain-containing protein</fullName>
    </recommendedName>
</protein>
<evidence type="ECO:0000256" key="1">
    <source>
        <dbReference type="SAM" id="MobiDB-lite"/>
    </source>
</evidence>
<evidence type="ECO:0008006" key="4">
    <source>
        <dbReference type="Google" id="ProtNLM"/>
    </source>
</evidence>
<feature type="region of interest" description="Disordered" evidence="1">
    <location>
        <begin position="156"/>
        <end position="208"/>
    </location>
</feature>
<feature type="compositionally biased region" description="Low complexity" evidence="1">
    <location>
        <begin position="174"/>
        <end position="196"/>
    </location>
</feature>
<dbReference type="GO" id="GO:0061630">
    <property type="term" value="F:ubiquitin protein ligase activity"/>
    <property type="evidence" value="ECO:0007669"/>
    <property type="project" value="InterPro"/>
</dbReference>
<dbReference type="SUPFAM" id="SSF57850">
    <property type="entry name" value="RING/U-box"/>
    <property type="match status" value="1"/>
</dbReference>
<dbReference type="PANTHER" id="PTHR21540">
    <property type="entry name" value="RING FINGER AND SWIM DOMAIN-CONTAINING PROTEIN 2"/>
    <property type="match status" value="1"/>
</dbReference>
<dbReference type="EMBL" id="KV907512">
    <property type="protein sequence ID" value="OOF91224.1"/>
    <property type="molecule type" value="Genomic_DNA"/>
</dbReference>
<feature type="region of interest" description="Disordered" evidence="1">
    <location>
        <begin position="222"/>
        <end position="251"/>
    </location>
</feature>
<dbReference type="InterPro" id="IPR013083">
    <property type="entry name" value="Znf_RING/FYVE/PHD"/>
</dbReference>
<accession>A0A1R3R9R2</accession>
<dbReference type="AlphaFoldDB" id="A0A1R3R9R2"/>
<dbReference type="STRING" id="602072.A0A1R3R9R2"/>
<name>A0A1R3R9R2_ASPC5</name>
<dbReference type="Proteomes" id="UP000188318">
    <property type="component" value="Unassembled WGS sequence"/>
</dbReference>
<sequence length="350" mass="38552">MASSPPPQLTDVLKIYPAADHHCFGNSYYYNRRCQNLTSHHNRQEALSLLEQGTRQLAATSLAAFDNILNQLAPLLLCSHQHRDQAGRLVAQWKEKLQRYLDERSAATPATMNNRVLHIPGNSVLTTGGGLAFSNLTTTHGSASPTMLALQHGMVGMGPSQIHSHRHGPRVEISRPTAHAPSSSSTTTSAGAASSHAHPHHQHPHISSLQPVSATLLTPAHVHPQQHGNQSGSGSAVASCSVPKPAPKRCVKPRPVDGDCGICLLPYFDESMRYYSSEDEQLEDIDDEEGAWEEMDGDVEIAGPEYDHDLLVWCRAFCGTNYHRTCMEQWIDTFDAHEPTCPTCRNYWIY</sequence>